<dbReference type="SUPFAM" id="SSF54690">
    <property type="entry name" value="Molybdopterin synthase subunit MoaE"/>
    <property type="match status" value="1"/>
</dbReference>
<name>A0ABT6BAG1_9GAMM</name>
<sequence length="163" mass="17944">MERAVLSHHPVAIDPLLELDAHPECGGLALFVGTVRDHHEGRSVIRLRYTAHEALAAKTIRDVEEATRRRFGVPYVRIVHRLGDLVIGDVAIACVVRAPHRAEAFDACRYAVDAVKHGAPIWKEEFYADGSSAFVEGCCIRDDFDTDAPSVPHSHSHAHTSHG</sequence>
<evidence type="ECO:0000256" key="11">
    <source>
        <dbReference type="ARBA" id="ARBA00049878"/>
    </source>
</evidence>
<dbReference type="EMBL" id="JARJJS010000002">
    <property type="protein sequence ID" value="MDF4025057.1"/>
    <property type="molecule type" value="Genomic_DNA"/>
</dbReference>
<comment type="pathway">
    <text evidence="1">Cofactor biosynthesis; molybdopterin biosynthesis.</text>
</comment>
<dbReference type="Proteomes" id="UP001528850">
    <property type="component" value="Unassembled WGS sequence"/>
</dbReference>
<protein>
    <recommendedName>
        <fullName evidence="4">Molybdopterin synthase catalytic subunit</fullName>
        <ecNumber evidence="3">2.8.1.12</ecNumber>
    </recommendedName>
    <alternativeName>
        <fullName evidence="9">MPT synthase subunit 2</fullName>
    </alternativeName>
    <alternativeName>
        <fullName evidence="7">Molybdenum cofactor biosynthesis protein E</fullName>
    </alternativeName>
    <alternativeName>
        <fullName evidence="8">Molybdopterin-converting factor large subunit</fullName>
    </alternativeName>
    <alternativeName>
        <fullName evidence="10">Molybdopterin-converting factor subunit 2</fullName>
    </alternativeName>
</protein>
<dbReference type="InterPro" id="IPR003448">
    <property type="entry name" value="Mopterin_biosynth_MoaE"/>
</dbReference>
<keyword evidence="5" id="KW-0501">Molybdenum cofactor biosynthesis</keyword>
<evidence type="ECO:0000256" key="2">
    <source>
        <dbReference type="ARBA" id="ARBA00005426"/>
    </source>
</evidence>
<evidence type="ECO:0000256" key="10">
    <source>
        <dbReference type="ARBA" id="ARBA00032474"/>
    </source>
</evidence>
<evidence type="ECO:0000256" key="1">
    <source>
        <dbReference type="ARBA" id="ARBA00005046"/>
    </source>
</evidence>
<dbReference type="Pfam" id="PF02391">
    <property type="entry name" value="MoaE"/>
    <property type="match status" value="1"/>
</dbReference>
<evidence type="ECO:0000256" key="6">
    <source>
        <dbReference type="ARBA" id="ARBA00026066"/>
    </source>
</evidence>
<evidence type="ECO:0000313" key="13">
    <source>
        <dbReference type="Proteomes" id="UP001528850"/>
    </source>
</evidence>
<evidence type="ECO:0000256" key="7">
    <source>
        <dbReference type="ARBA" id="ARBA00029745"/>
    </source>
</evidence>
<dbReference type="EC" id="2.8.1.12" evidence="3"/>
<evidence type="ECO:0000256" key="4">
    <source>
        <dbReference type="ARBA" id="ARBA00013858"/>
    </source>
</evidence>
<evidence type="ECO:0000256" key="5">
    <source>
        <dbReference type="ARBA" id="ARBA00023150"/>
    </source>
</evidence>
<evidence type="ECO:0000256" key="8">
    <source>
        <dbReference type="ARBA" id="ARBA00030407"/>
    </source>
</evidence>
<gene>
    <name evidence="12" type="ORF">P3W24_08790</name>
</gene>
<proteinExistence type="inferred from homology"/>
<comment type="caution">
    <text evidence="12">The sequence shown here is derived from an EMBL/GenBank/DDBJ whole genome shotgun (WGS) entry which is preliminary data.</text>
</comment>
<organism evidence="12 13">
    <name type="scientific">Luteibacter sahnii</name>
    <dbReference type="NCBI Taxonomy" id="3021977"/>
    <lineage>
        <taxon>Bacteria</taxon>
        <taxon>Pseudomonadati</taxon>
        <taxon>Pseudomonadota</taxon>
        <taxon>Gammaproteobacteria</taxon>
        <taxon>Lysobacterales</taxon>
        <taxon>Rhodanobacteraceae</taxon>
        <taxon>Luteibacter</taxon>
    </lineage>
</organism>
<comment type="catalytic activity">
    <reaction evidence="11">
        <text>2 [molybdopterin-synthase sulfur-carrier protein]-C-terminal-Gly-aminoethanethioate + cyclic pyranopterin phosphate + H2O = molybdopterin + 2 [molybdopterin-synthase sulfur-carrier protein]-C-terminal Gly-Gly + 2 H(+)</text>
        <dbReference type="Rhea" id="RHEA:26333"/>
        <dbReference type="Rhea" id="RHEA-COMP:12202"/>
        <dbReference type="Rhea" id="RHEA-COMP:19907"/>
        <dbReference type="ChEBI" id="CHEBI:15377"/>
        <dbReference type="ChEBI" id="CHEBI:15378"/>
        <dbReference type="ChEBI" id="CHEBI:58698"/>
        <dbReference type="ChEBI" id="CHEBI:59648"/>
        <dbReference type="ChEBI" id="CHEBI:90778"/>
        <dbReference type="ChEBI" id="CHEBI:232372"/>
        <dbReference type="EC" id="2.8.1.12"/>
    </reaction>
</comment>
<comment type="subunit">
    <text evidence="6">Heterotetramer of 2 MoaD subunits and 2 MoaE subunits. Also stable as homodimer. The enzyme changes between these two forms during catalysis.</text>
</comment>
<evidence type="ECO:0000256" key="9">
    <source>
        <dbReference type="ARBA" id="ARBA00030781"/>
    </source>
</evidence>
<comment type="similarity">
    <text evidence="2">Belongs to the MoaE family.</text>
</comment>
<dbReference type="InterPro" id="IPR036563">
    <property type="entry name" value="MoaE_sf"/>
</dbReference>
<dbReference type="PANTHER" id="PTHR23404">
    <property type="entry name" value="MOLYBDOPTERIN SYNTHASE RELATED"/>
    <property type="match status" value="1"/>
</dbReference>
<accession>A0ABT6BAG1</accession>
<reference evidence="12 13" key="1">
    <citation type="journal article" date="2024" name="Curr. Microbiol.">
        <title>Luteibacter sahnii sp. nov., A Novel Yellow-Colored Xanthomonadin Pigment Producing Probiotic Bacterium from Healthy Rice Seed Microbiome.</title>
        <authorList>
            <person name="Jaiswal G."/>
            <person name="Rana R."/>
            <person name="Nayak P.K."/>
            <person name="Chouhan R."/>
            <person name="Gandhi S.G."/>
            <person name="Patel H.K."/>
            <person name="Patil P.B."/>
        </authorList>
    </citation>
    <scope>NUCLEOTIDE SEQUENCE [LARGE SCALE GENOMIC DNA]</scope>
    <source>
        <strain evidence="12 13">PPL201</strain>
    </source>
</reference>
<keyword evidence="13" id="KW-1185">Reference proteome</keyword>
<dbReference type="Gene3D" id="3.90.1170.40">
    <property type="entry name" value="Molybdopterin biosynthesis MoaE subunit"/>
    <property type="match status" value="1"/>
</dbReference>
<evidence type="ECO:0000256" key="3">
    <source>
        <dbReference type="ARBA" id="ARBA00011950"/>
    </source>
</evidence>
<dbReference type="CDD" id="cd00756">
    <property type="entry name" value="MoaE"/>
    <property type="match status" value="1"/>
</dbReference>
<evidence type="ECO:0000313" key="12">
    <source>
        <dbReference type="EMBL" id="MDF4025057.1"/>
    </source>
</evidence>